<accession>A0A0F9U0M5</accession>
<comment type="caution">
    <text evidence="2">The sequence shown here is derived from an EMBL/GenBank/DDBJ whole genome shotgun (WGS) entry which is preliminary data.</text>
</comment>
<feature type="region of interest" description="Disordered" evidence="1">
    <location>
        <begin position="45"/>
        <end position="98"/>
    </location>
</feature>
<protein>
    <submittedName>
        <fullName evidence="2">Uncharacterized protein</fullName>
    </submittedName>
</protein>
<proteinExistence type="predicted"/>
<dbReference type="AlphaFoldDB" id="A0A0F9U0M5"/>
<sequence length="142" mass="15298">MASETDIRIARAVALKAAVEMASARQPPFEDVLSAAERYTGWLLDEPLDKSKSPTADRDPGPDVPYGEEPPHPGPSSGPPAPHLCGHGPNDTQGCGAEMNFFGGRNAKGKDYSGYRCPNQTQTTDPAEQAAENVRHPVRWMK</sequence>
<name>A0A0F9U0M5_9ZZZZ</name>
<organism evidence="2">
    <name type="scientific">marine sediment metagenome</name>
    <dbReference type="NCBI Taxonomy" id="412755"/>
    <lineage>
        <taxon>unclassified sequences</taxon>
        <taxon>metagenomes</taxon>
        <taxon>ecological metagenomes</taxon>
    </lineage>
</organism>
<feature type="region of interest" description="Disordered" evidence="1">
    <location>
        <begin position="113"/>
        <end position="142"/>
    </location>
</feature>
<evidence type="ECO:0000256" key="1">
    <source>
        <dbReference type="SAM" id="MobiDB-lite"/>
    </source>
</evidence>
<reference evidence="2" key="1">
    <citation type="journal article" date="2015" name="Nature">
        <title>Complex archaea that bridge the gap between prokaryotes and eukaryotes.</title>
        <authorList>
            <person name="Spang A."/>
            <person name="Saw J.H."/>
            <person name="Jorgensen S.L."/>
            <person name="Zaremba-Niedzwiedzka K."/>
            <person name="Martijn J."/>
            <person name="Lind A.E."/>
            <person name="van Eijk R."/>
            <person name="Schleper C."/>
            <person name="Guy L."/>
            <person name="Ettema T.J."/>
        </authorList>
    </citation>
    <scope>NUCLEOTIDE SEQUENCE</scope>
</reference>
<evidence type="ECO:0000313" key="2">
    <source>
        <dbReference type="EMBL" id="KKN54891.1"/>
    </source>
</evidence>
<gene>
    <name evidence="2" type="ORF">LCGC14_0587840</name>
</gene>
<feature type="compositionally biased region" description="Pro residues" evidence="1">
    <location>
        <begin position="72"/>
        <end position="82"/>
    </location>
</feature>
<feature type="compositionally biased region" description="Basic and acidic residues" evidence="1">
    <location>
        <begin position="47"/>
        <end position="61"/>
    </location>
</feature>
<dbReference type="EMBL" id="LAZR01000908">
    <property type="protein sequence ID" value="KKN54891.1"/>
    <property type="molecule type" value="Genomic_DNA"/>
</dbReference>